<evidence type="ECO:0000313" key="3">
    <source>
        <dbReference type="Proteomes" id="UP000013201"/>
    </source>
</evidence>
<organism evidence="2 3">
    <name type="scientific">Sphingobium indicum BiD32</name>
    <dbReference type="NCBI Taxonomy" id="1301087"/>
    <lineage>
        <taxon>Bacteria</taxon>
        <taxon>Pseudomonadati</taxon>
        <taxon>Pseudomonadota</taxon>
        <taxon>Alphaproteobacteria</taxon>
        <taxon>Sphingomonadales</taxon>
        <taxon>Sphingomonadaceae</taxon>
        <taxon>Sphingobium</taxon>
    </lineage>
</organism>
<comment type="caution">
    <text evidence="2">The sequence shown here is derived from an EMBL/GenBank/DDBJ whole genome shotgun (WGS) entry which is preliminary data.</text>
</comment>
<reference evidence="3" key="2">
    <citation type="submission" date="2013-04" db="EMBL/GenBank/DDBJ databases">
        <title>Bisphenol A degrading Sphingobium sp. strain BiD32.</title>
        <authorList>
            <person name="Nielsen J.L."/>
            <person name="Zhou N.A."/>
            <person name="Kjeldal H."/>
        </authorList>
    </citation>
    <scope>NUCLEOTIDE SEQUENCE [LARGE SCALE GENOMIC DNA]</scope>
    <source>
        <strain evidence="3">BiD32</strain>
    </source>
</reference>
<accession>N1MQG0</accession>
<proteinExistence type="predicted"/>
<gene>
    <name evidence="2" type="ORF">EBBID32_33420</name>
</gene>
<keyword evidence="3" id="KW-1185">Reference proteome</keyword>
<dbReference type="EMBL" id="CAVK010000162">
    <property type="protein sequence ID" value="CCW18984.1"/>
    <property type="molecule type" value="Genomic_DNA"/>
</dbReference>
<feature type="region of interest" description="Disordered" evidence="1">
    <location>
        <begin position="20"/>
        <end position="39"/>
    </location>
</feature>
<evidence type="ECO:0000256" key="1">
    <source>
        <dbReference type="SAM" id="MobiDB-lite"/>
    </source>
</evidence>
<sequence>MVMTAVAPFVVAPGDLQAVPPAAASRDSIAPDTSNPRTR</sequence>
<evidence type="ECO:0000313" key="2">
    <source>
        <dbReference type="EMBL" id="CCW18984.1"/>
    </source>
</evidence>
<name>N1MQG0_9SPHN</name>
<protein>
    <submittedName>
        <fullName evidence="2">Uncharacterized protein</fullName>
    </submittedName>
</protein>
<dbReference type="Proteomes" id="UP000013201">
    <property type="component" value="Unassembled WGS sequence"/>
</dbReference>
<reference evidence="2 3" key="1">
    <citation type="submission" date="2013-03" db="EMBL/GenBank/DDBJ databases">
        <authorList>
            <person name="Le V."/>
        </authorList>
    </citation>
    <scope>NUCLEOTIDE SEQUENCE [LARGE SCALE GENOMIC DNA]</scope>
    <source>
        <strain evidence="2 3">BiD32</strain>
    </source>
</reference>
<dbReference type="AlphaFoldDB" id="N1MQG0"/>